<dbReference type="OrthoDB" id="2581067at2759"/>
<sequence>MRLSNIVGTCASVSVVVGCLAARAAAYFVITEPTRESQWTNGVANPVTWRKGVLDGIAGFDVEMARLSQDGLTFVARNVPSKSASLNILLQDVPPGDDYFLIFINSTHGVMHATSPRFAVLPASSPAKASQPTAIPDAPTVTVSGAPNPTRPFATTFAAAENGVLASLGSAGQAWGLASVTAGCLAGALWTLW</sequence>
<keyword evidence="2" id="KW-1185">Reference proteome</keyword>
<dbReference type="EMBL" id="MU150397">
    <property type="protein sequence ID" value="KAF9456911.1"/>
    <property type="molecule type" value="Genomic_DNA"/>
</dbReference>
<protein>
    <submittedName>
        <fullName evidence="1">Uncharacterized protein</fullName>
    </submittedName>
</protein>
<dbReference type="Proteomes" id="UP000807353">
    <property type="component" value="Unassembled WGS sequence"/>
</dbReference>
<comment type="caution">
    <text evidence="1">The sequence shown here is derived from an EMBL/GenBank/DDBJ whole genome shotgun (WGS) entry which is preliminary data.</text>
</comment>
<dbReference type="AlphaFoldDB" id="A0A9P5XWB9"/>
<evidence type="ECO:0000313" key="2">
    <source>
        <dbReference type="Proteomes" id="UP000807353"/>
    </source>
</evidence>
<proteinExistence type="predicted"/>
<evidence type="ECO:0000313" key="1">
    <source>
        <dbReference type="EMBL" id="KAF9456911.1"/>
    </source>
</evidence>
<gene>
    <name evidence="1" type="ORF">BDZ94DRAFT_1314710</name>
</gene>
<reference evidence="1" key="1">
    <citation type="submission" date="2020-11" db="EMBL/GenBank/DDBJ databases">
        <authorList>
            <consortium name="DOE Joint Genome Institute"/>
            <person name="Ahrendt S."/>
            <person name="Riley R."/>
            <person name="Andreopoulos W."/>
            <person name="Labutti K."/>
            <person name="Pangilinan J."/>
            <person name="Ruiz-Duenas F.J."/>
            <person name="Barrasa J.M."/>
            <person name="Sanchez-Garcia M."/>
            <person name="Camarero S."/>
            <person name="Miyauchi S."/>
            <person name="Serrano A."/>
            <person name="Linde D."/>
            <person name="Babiker R."/>
            <person name="Drula E."/>
            <person name="Ayuso-Fernandez I."/>
            <person name="Pacheco R."/>
            <person name="Padilla G."/>
            <person name="Ferreira P."/>
            <person name="Barriuso J."/>
            <person name="Kellner H."/>
            <person name="Castanera R."/>
            <person name="Alfaro M."/>
            <person name="Ramirez L."/>
            <person name="Pisabarro A.G."/>
            <person name="Kuo A."/>
            <person name="Tritt A."/>
            <person name="Lipzen A."/>
            <person name="He G."/>
            <person name="Yan M."/>
            <person name="Ng V."/>
            <person name="Cullen D."/>
            <person name="Martin F."/>
            <person name="Rosso M.-N."/>
            <person name="Henrissat B."/>
            <person name="Hibbett D."/>
            <person name="Martinez A.T."/>
            <person name="Grigoriev I.V."/>
        </authorList>
    </citation>
    <scope>NUCLEOTIDE SEQUENCE</scope>
    <source>
        <strain evidence="1">CBS 247.69</strain>
    </source>
</reference>
<name>A0A9P5XWB9_9AGAR</name>
<organism evidence="1 2">
    <name type="scientific">Collybia nuda</name>
    <dbReference type="NCBI Taxonomy" id="64659"/>
    <lineage>
        <taxon>Eukaryota</taxon>
        <taxon>Fungi</taxon>
        <taxon>Dikarya</taxon>
        <taxon>Basidiomycota</taxon>
        <taxon>Agaricomycotina</taxon>
        <taxon>Agaricomycetes</taxon>
        <taxon>Agaricomycetidae</taxon>
        <taxon>Agaricales</taxon>
        <taxon>Tricholomatineae</taxon>
        <taxon>Clitocybaceae</taxon>
        <taxon>Collybia</taxon>
    </lineage>
</organism>
<dbReference type="PROSITE" id="PS51257">
    <property type="entry name" value="PROKAR_LIPOPROTEIN"/>
    <property type="match status" value="1"/>
</dbReference>
<accession>A0A9P5XWB9</accession>